<protein>
    <recommendedName>
        <fullName evidence="2">DUF7330 domain-containing protein</fullName>
    </recommendedName>
</protein>
<evidence type="ECO:0000313" key="4">
    <source>
        <dbReference type="Proteomes" id="UP000294933"/>
    </source>
</evidence>
<dbReference type="OrthoDB" id="5289249at2759"/>
<gene>
    <name evidence="3" type="ORF">BD410DRAFT_786043</name>
</gene>
<sequence>MHVELPPPYASSSASDQAPSTSTAPYAQPPPLPRQNHLSIKRASGQLKGTWIIDPELKLPEAVLAPLQPNEVRKNLELVSDFGAINAEVWIVRKDRSRESEEYGGGKTENVWPATVTVMGKNGAVKVRMNADESHPFKLVVTSNFGKVTIGLPRTFVGPLTATTRFGSLCLSGSVKPQVATFSDVNNTFKGFLGDVESTGFGNGDWEGSRVEVDCLNGSVNIYYLDELDEHNAAKKNQPGFWARMFGKDTQPSPDVASVR</sequence>
<dbReference type="InterPro" id="IPR055754">
    <property type="entry name" value="DUF7330"/>
</dbReference>
<name>A0A4Y7QBC1_9AGAM</name>
<feature type="domain" description="DUF7330" evidence="2">
    <location>
        <begin position="36"/>
        <end position="227"/>
    </location>
</feature>
<feature type="compositionally biased region" description="Low complexity" evidence="1">
    <location>
        <begin position="10"/>
        <end position="25"/>
    </location>
</feature>
<reference evidence="3 4" key="1">
    <citation type="submission" date="2018-06" db="EMBL/GenBank/DDBJ databases">
        <title>A transcriptomic atlas of mushroom development highlights an independent origin of complex multicellularity.</title>
        <authorList>
            <consortium name="DOE Joint Genome Institute"/>
            <person name="Krizsan K."/>
            <person name="Almasi E."/>
            <person name="Merenyi Z."/>
            <person name="Sahu N."/>
            <person name="Viragh M."/>
            <person name="Koszo T."/>
            <person name="Mondo S."/>
            <person name="Kiss B."/>
            <person name="Balint B."/>
            <person name="Kues U."/>
            <person name="Barry K."/>
            <person name="Hegedus J.C."/>
            <person name="Henrissat B."/>
            <person name="Johnson J."/>
            <person name="Lipzen A."/>
            <person name="Ohm R."/>
            <person name="Nagy I."/>
            <person name="Pangilinan J."/>
            <person name="Yan J."/>
            <person name="Xiong Y."/>
            <person name="Grigoriev I.V."/>
            <person name="Hibbett D.S."/>
            <person name="Nagy L.G."/>
        </authorList>
    </citation>
    <scope>NUCLEOTIDE SEQUENCE [LARGE SCALE GENOMIC DNA]</scope>
    <source>
        <strain evidence="3 4">SZMC22713</strain>
    </source>
</reference>
<dbReference type="VEuPathDB" id="FungiDB:BD410DRAFT_786043"/>
<evidence type="ECO:0000256" key="1">
    <source>
        <dbReference type="SAM" id="MobiDB-lite"/>
    </source>
</evidence>
<dbReference type="EMBL" id="ML170166">
    <property type="protein sequence ID" value="TDL24528.1"/>
    <property type="molecule type" value="Genomic_DNA"/>
</dbReference>
<organism evidence="3 4">
    <name type="scientific">Rickenella mellea</name>
    <dbReference type="NCBI Taxonomy" id="50990"/>
    <lineage>
        <taxon>Eukaryota</taxon>
        <taxon>Fungi</taxon>
        <taxon>Dikarya</taxon>
        <taxon>Basidiomycota</taxon>
        <taxon>Agaricomycotina</taxon>
        <taxon>Agaricomycetes</taxon>
        <taxon>Hymenochaetales</taxon>
        <taxon>Rickenellaceae</taxon>
        <taxon>Rickenella</taxon>
    </lineage>
</organism>
<proteinExistence type="predicted"/>
<evidence type="ECO:0000313" key="3">
    <source>
        <dbReference type="EMBL" id="TDL24528.1"/>
    </source>
</evidence>
<dbReference type="Proteomes" id="UP000294933">
    <property type="component" value="Unassembled WGS sequence"/>
</dbReference>
<accession>A0A4Y7QBC1</accession>
<dbReference type="AlphaFoldDB" id="A0A4Y7QBC1"/>
<feature type="region of interest" description="Disordered" evidence="1">
    <location>
        <begin position="1"/>
        <end position="36"/>
    </location>
</feature>
<evidence type="ECO:0000259" key="2">
    <source>
        <dbReference type="Pfam" id="PF24016"/>
    </source>
</evidence>
<keyword evidence="4" id="KW-1185">Reference proteome</keyword>
<dbReference type="Pfam" id="PF24016">
    <property type="entry name" value="DUF7330"/>
    <property type="match status" value="1"/>
</dbReference>
<dbReference type="STRING" id="50990.A0A4Y7QBC1"/>